<name>A0A8K0SGP1_9HYPO</name>
<comment type="caution">
    <text evidence="1">The sequence shown here is derived from an EMBL/GenBank/DDBJ whole genome shotgun (WGS) entry which is preliminary data.</text>
</comment>
<protein>
    <submittedName>
        <fullName evidence="1">Uncharacterized protein</fullName>
    </submittedName>
</protein>
<organism evidence="1 2">
    <name type="scientific">Stachybotrys elegans</name>
    <dbReference type="NCBI Taxonomy" id="80388"/>
    <lineage>
        <taxon>Eukaryota</taxon>
        <taxon>Fungi</taxon>
        <taxon>Dikarya</taxon>
        <taxon>Ascomycota</taxon>
        <taxon>Pezizomycotina</taxon>
        <taxon>Sordariomycetes</taxon>
        <taxon>Hypocreomycetidae</taxon>
        <taxon>Hypocreales</taxon>
        <taxon>Stachybotryaceae</taxon>
        <taxon>Stachybotrys</taxon>
    </lineage>
</organism>
<evidence type="ECO:0000313" key="2">
    <source>
        <dbReference type="Proteomes" id="UP000813444"/>
    </source>
</evidence>
<keyword evidence="2" id="KW-1185">Reference proteome</keyword>
<dbReference type="EMBL" id="JAGPNK010000011">
    <property type="protein sequence ID" value="KAH7311641.1"/>
    <property type="molecule type" value="Genomic_DNA"/>
</dbReference>
<dbReference type="Proteomes" id="UP000813444">
    <property type="component" value="Unassembled WGS sequence"/>
</dbReference>
<gene>
    <name evidence="1" type="ORF">B0I35DRAFT_438525</name>
</gene>
<sequence length="63" mass="6967">MFATSAPVAACRSAKRMRRRSGDLYLIIGANLSDQARWSPQANSAQTPHSPLHRCRIRLLSCA</sequence>
<evidence type="ECO:0000313" key="1">
    <source>
        <dbReference type="EMBL" id="KAH7311641.1"/>
    </source>
</evidence>
<accession>A0A8K0SGP1</accession>
<dbReference type="AlphaFoldDB" id="A0A8K0SGP1"/>
<reference evidence="1" key="1">
    <citation type="journal article" date="2021" name="Nat. Commun.">
        <title>Genetic determinants of endophytism in the Arabidopsis root mycobiome.</title>
        <authorList>
            <person name="Mesny F."/>
            <person name="Miyauchi S."/>
            <person name="Thiergart T."/>
            <person name="Pickel B."/>
            <person name="Atanasova L."/>
            <person name="Karlsson M."/>
            <person name="Huettel B."/>
            <person name="Barry K.W."/>
            <person name="Haridas S."/>
            <person name="Chen C."/>
            <person name="Bauer D."/>
            <person name="Andreopoulos W."/>
            <person name="Pangilinan J."/>
            <person name="LaButti K."/>
            <person name="Riley R."/>
            <person name="Lipzen A."/>
            <person name="Clum A."/>
            <person name="Drula E."/>
            <person name="Henrissat B."/>
            <person name="Kohler A."/>
            <person name="Grigoriev I.V."/>
            <person name="Martin F.M."/>
            <person name="Hacquard S."/>
        </authorList>
    </citation>
    <scope>NUCLEOTIDE SEQUENCE</scope>
    <source>
        <strain evidence="1">MPI-CAGE-CH-0235</strain>
    </source>
</reference>
<proteinExistence type="predicted"/>